<gene>
    <name evidence="1" type="ORF">Q3982_09190</name>
</gene>
<organism evidence="1 2">
    <name type="scientific">Phoenicibacter congonensis</name>
    <dbReference type="NCBI Taxonomy" id="1944646"/>
    <lineage>
        <taxon>Bacteria</taxon>
        <taxon>Bacillati</taxon>
        <taxon>Actinomycetota</taxon>
        <taxon>Coriobacteriia</taxon>
        <taxon>Eggerthellales</taxon>
        <taxon>Eggerthellaceae</taxon>
        <taxon>Phoenicibacter</taxon>
    </lineage>
</organism>
<dbReference type="Proteomes" id="UP001168575">
    <property type="component" value="Unassembled WGS sequence"/>
</dbReference>
<name>A0AA43U9V1_9ACTN</name>
<proteinExistence type="predicted"/>
<comment type="caution">
    <text evidence="1">The sequence shown here is derived from an EMBL/GenBank/DDBJ whole genome shotgun (WGS) entry which is preliminary data.</text>
</comment>
<keyword evidence="2" id="KW-1185">Reference proteome</keyword>
<evidence type="ECO:0000313" key="1">
    <source>
        <dbReference type="EMBL" id="MDO4842835.1"/>
    </source>
</evidence>
<evidence type="ECO:0000313" key="2">
    <source>
        <dbReference type="Proteomes" id="UP001168575"/>
    </source>
</evidence>
<dbReference type="Pfam" id="PF07799">
    <property type="entry name" value="DUF1643"/>
    <property type="match status" value="1"/>
</dbReference>
<dbReference type="EMBL" id="JAUMVS010000332">
    <property type="protein sequence ID" value="MDO4842835.1"/>
    <property type="molecule type" value="Genomic_DNA"/>
</dbReference>
<reference evidence="1" key="1">
    <citation type="submission" date="2023-07" db="EMBL/GenBank/DDBJ databases">
        <title>Between Cages and Wild: Unraveling the Impact of Captivity on Animal Microbiomes and Antimicrobial Resistance.</title>
        <authorList>
            <person name="Schmartz G.P."/>
            <person name="Rehner J."/>
            <person name="Schuff M.J."/>
            <person name="Becker S.L."/>
            <person name="Kravczyk M."/>
            <person name="Gurevich A."/>
            <person name="Francke R."/>
            <person name="Mueller R."/>
            <person name="Keller V."/>
            <person name="Keller A."/>
        </authorList>
    </citation>
    <scope>NUCLEOTIDE SEQUENCE</scope>
    <source>
        <strain evidence="1">S12M_St_49</strain>
    </source>
</reference>
<dbReference type="AlphaFoldDB" id="A0AA43U9V1"/>
<protein>
    <submittedName>
        <fullName evidence="1">DUF1643 domain-containing protein</fullName>
    </submittedName>
</protein>
<sequence length="207" mass="23567">MRHIPKTETREIDVLSFEDALRDALLPSVEYDVNKWLYVPNFYSEYRYILGTRGENPLIVIGANPSTAAPDALDPTLASAQRVAKNNGYDSFLMLNVYPQRATDPNDMERERNIFLEQQNVEAFKYLLTLSPTKNVWCAWGNLVTKRLYLALCLSSLVLEGLHYDAHWLSAGEPLKSGQPHHPLYLKATTQLIPYDPIITKTPTPPY</sequence>
<dbReference type="InterPro" id="IPR012441">
    <property type="entry name" value="DUF1643"/>
</dbReference>
<accession>A0AA43U9V1</accession>